<dbReference type="EMBL" id="JBHLWN010000056">
    <property type="protein sequence ID" value="MFC0213577.1"/>
    <property type="molecule type" value="Genomic_DNA"/>
</dbReference>
<dbReference type="Proteomes" id="UP001589776">
    <property type="component" value="Unassembled WGS sequence"/>
</dbReference>
<comment type="caution">
    <text evidence="2">The sequence shown here is derived from an EMBL/GenBank/DDBJ whole genome shotgun (WGS) entry which is preliminary data.</text>
</comment>
<accession>A0ABV6DLS6</accession>
<feature type="domain" description="TfoX C-terminal" evidence="1">
    <location>
        <begin position="5"/>
        <end position="78"/>
    </location>
</feature>
<evidence type="ECO:0000313" key="3">
    <source>
        <dbReference type="Proteomes" id="UP001589776"/>
    </source>
</evidence>
<proteinExistence type="predicted"/>
<name>A0ABV6DLS6_9BACL</name>
<evidence type="ECO:0000313" key="2">
    <source>
        <dbReference type="EMBL" id="MFC0213577.1"/>
    </source>
</evidence>
<dbReference type="Gene3D" id="1.10.150.20">
    <property type="entry name" value="5' to 3' exonuclease, C-terminal subdomain"/>
    <property type="match status" value="1"/>
</dbReference>
<dbReference type="InterPro" id="IPR007077">
    <property type="entry name" value="TfoX_C"/>
</dbReference>
<dbReference type="PANTHER" id="PTHR36121">
    <property type="entry name" value="PROTEIN SXY"/>
    <property type="match status" value="1"/>
</dbReference>
<evidence type="ECO:0000259" key="1">
    <source>
        <dbReference type="Pfam" id="PF04994"/>
    </source>
</evidence>
<protein>
    <submittedName>
        <fullName evidence="2">TfoX/Sxy family DNA transformation protein</fullName>
    </submittedName>
</protein>
<gene>
    <name evidence="2" type="ORF">ACFFK0_14120</name>
</gene>
<dbReference type="InterPro" id="IPR047525">
    <property type="entry name" value="TfoX-like"/>
</dbReference>
<keyword evidence="3" id="KW-1185">Reference proteome</keyword>
<organism evidence="2 3">
    <name type="scientific">Paenibacillus chartarius</name>
    <dbReference type="NCBI Taxonomy" id="747481"/>
    <lineage>
        <taxon>Bacteria</taxon>
        <taxon>Bacillati</taxon>
        <taxon>Bacillota</taxon>
        <taxon>Bacilli</taxon>
        <taxon>Bacillales</taxon>
        <taxon>Paenibacillaceae</taxon>
        <taxon>Paenibacillus</taxon>
    </lineage>
</organism>
<reference evidence="2 3" key="1">
    <citation type="submission" date="2024-09" db="EMBL/GenBank/DDBJ databases">
        <authorList>
            <person name="Sun Q."/>
            <person name="Mori K."/>
        </authorList>
    </citation>
    <scope>NUCLEOTIDE SEQUENCE [LARGE SCALE GENOMIC DNA]</scope>
    <source>
        <strain evidence="2 3">CCM 7759</strain>
    </source>
</reference>
<dbReference type="Pfam" id="PF04994">
    <property type="entry name" value="TfoX_C"/>
    <property type="match status" value="1"/>
</dbReference>
<dbReference type="RefSeq" id="WP_377470891.1">
    <property type="nucleotide sequence ID" value="NZ_JBHLWN010000056.1"/>
</dbReference>
<sequence>MANNRIRNIGPVGMEWLRGIGIHSLEDLALVGSVQAYLQLKAARPGVSILALYAMEAALWNLHWNALPPELKDSLHEQVGYSPKKNKKIRLESPD</sequence>
<dbReference type="PANTHER" id="PTHR36121:SF1">
    <property type="entry name" value="PROTEIN SXY"/>
    <property type="match status" value="1"/>
</dbReference>